<evidence type="ECO:0000256" key="11">
    <source>
        <dbReference type="SAM" id="MobiDB-lite"/>
    </source>
</evidence>
<evidence type="ECO:0000256" key="12">
    <source>
        <dbReference type="SAM" id="SignalP"/>
    </source>
</evidence>
<dbReference type="InterPro" id="IPR050810">
    <property type="entry name" value="Bact_Secretion_Sys_Channel"/>
</dbReference>
<feature type="domain" description="GspD-like N0" evidence="15">
    <location>
        <begin position="141"/>
        <end position="210"/>
    </location>
</feature>
<dbReference type="Pfam" id="PF03958">
    <property type="entry name" value="Secretin_N"/>
    <property type="match status" value="2"/>
</dbReference>
<dbReference type="PANTHER" id="PTHR30332:SF24">
    <property type="entry name" value="SECRETIN GSPD-RELATED"/>
    <property type="match status" value="1"/>
</dbReference>
<keyword evidence="7" id="KW-0653">Protein transport</keyword>
<evidence type="ECO:0000256" key="8">
    <source>
        <dbReference type="ARBA" id="ARBA00023136"/>
    </source>
</evidence>
<dbReference type="Gene3D" id="3.30.1370.120">
    <property type="match status" value="3"/>
</dbReference>
<proteinExistence type="inferred from homology"/>
<evidence type="ECO:0000256" key="2">
    <source>
        <dbReference type="ARBA" id="ARBA00006980"/>
    </source>
</evidence>
<dbReference type="AlphaFoldDB" id="A0A419EN02"/>
<name>A0A419EN02_9BACT</name>
<dbReference type="InterPro" id="IPR049371">
    <property type="entry name" value="GspD-like_N0"/>
</dbReference>
<dbReference type="GO" id="GO:0009279">
    <property type="term" value="C:cell outer membrane"/>
    <property type="evidence" value="ECO:0007669"/>
    <property type="project" value="UniProtKB-SubCell"/>
</dbReference>
<evidence type="ECO:0000313" key="16">
    <source>
        <dbReference type="EMBL" id="RJP64065.1"/>
    </source>
</evidence>
<feature type="chain" id="PRO_5019004675" evidence="12">
    <location>
        <begin position="27"/>
        <end position="795"/>
    </location>
</feature>
<dbReference type="GO" id="GO:0015628">
    <property type="term" value="P:protein secretion by the type II secretion system"/>
    <property type="evidence" value="ECO:0007669"/>
    <property type="project" value="InterPro"/>
</dbReference>
<organism evidence="16 17">
    <name type="scientific">Candidatus Abyssobacteria bacterium SURF_17</name>
    <dbReference type="NCBI Taxonomy" id="2093361"/>
    <lineage>
        <taxon>Bacteria</taxon>
        <taxon>Pseudomonadati</taxon>
        <taxon>Candidatus Hydrogenedentota</taxon>
        <taxon>Candidatus Abyssobacteria</taxon>
    </lineage>
</organism>
<evidence type="ECO:0000256" key="3">
    <source>
        <dbReference type="ARBA" id="ARBA00022448"/>
    </source>
</evidence>
<keyword evidence="6 12" id="KW-0732">Signal</keyword>
<dbReference type="NCBIfam" id="TIGR02517">
    <property type="entry name" value="type_II_gspD"/>
    <property type="match status" value="1"/>
</dbReference>
<accession>A0A419EN02</accession>
<evidence type="ECO:0000259" key="14">
    <source>
        <dbReference type="Pfam" id="PF03958"/>
    </source>
</evidence>
<comment type="subcellular location">
    <subcellularLocation>
        <location evidence="1 10">Cell outer membrane</location>
    </subcellularLocation>
</comment>
<dbReference type="PRINTS" id="PR00811">
    <property type="entry name" value="BCTERIALGSPD"/>
</dbReference>
<keyword evidence="8" id="KW-0472">Membrane</keyword>
<keyword evidence="9" id="KW-0998">Cell outer membrane</keyword>
<dbReference type="Pfam" id="PF00263">
    <property type="entry name" value="Secretin"/>
    <property type="match status" value="1"/>
</dbReference>
<dbReference type="InterPro" id="IPR001775">
    <property type="entry name" value="GspD/PilQ"/>
</dbReference>
<dbReference type="Pfam" id="PF21305">
    <property type="entry name" value="type_II_gspD_N0"/>
    <property type="match status" value="1"/>
</dbReference>
<feature type="region of interest" description="Disordered" evidence="11">
    <location>
        <begin position="330"/>
        <end position="351"/>
    </location>
</feature>
<dbReference type="InterPro" id="IPR038591">
    <property type="entry name" value="NolW-like_sf"/>
</dbReference>
<feature type="compositionally biased region" description="Acidic residues" evidence="11">
    <location>
        <begin position="31"/>
        <end position="50"/>
    </location>
</feature>
<dbReference type="InterPro" id="IPR005644">
    <property type="entry name" value="NolW-like"/>
</dbReference>
<evidence type="ECO:0000256" key="7">
    <source>
        <dbReference type="ARBA" id="ARBA00022927"/>
    </source>
</evidence>
<dbReference type="EMBL" id="QZKI01000143">
    <property type="protein sequence ID" value="RJP64065.1"/>
    <property type="molecule type" value="Genomic_DNA"/>
</dbReference>
<keyword evidence="5" id="KW-0812">Transmembrane</keyword>
<dbReference type="InterPro" id="IPR004846">
    <property type="entry name" value="T2SS/T3SS_dom"/>
</dbReference>
<gene>
    <name evidence="16" type="primary">gspD</name>
    <name evidence="16" type="ORF">C4532_19770</name>
</gene>
<evidence type="ECO:0000256" key="9">
    <source>
        <dbReference type="ARBA" id="ARBA00023237"/>
    </source>
</evidence>
<feature type="domain" description="NolW-like" evidence="14">
    <location>
        <begin position="240"/>
        <end position="299"/>
    </location>
</feature>
<feature type="compositionally biased region" description="Low complexity" evidence="11">
    <location>
        <begin position="330"/>
        <end position="339"/>
    </location>
</feature>
<dbReference type="Proteomes" id="UP000285961">
    <property type="component" value="Unassembled WGS sequence"/>
</dbReference>
<evidence type="ECO:0000259" key="13">
    <source>
        <dbReference type="Pfam" id="PF00263"/>
    </source>
</evidence>
<keyword evidence="4" id="KW-1134">Transmembrane beta strand</keyword>
<reference evidence="16 17" key="1">
    <citation type="journal article" date="2017" name="ISME J.">
        <title>Energy and carbon metabolisms in a deep terrestrial subsurface fluid microbial community.</title>
        <authorList>
            <person name="Momper L."/>
            <person name="Jungbluth S.P."/>
            <person name="Lee M.D."/>
            <person name="Amend J.P."/>
        </authorList>
    </citation>
    <scope>NUCLEOTIDE SEQUENCE [LARGE SCALE GENOMIC DNA]</scope>
    <source>
        <strain evidence="16">SURF_17</strain>
    </source>
</reference>
<dbReference type="GO" id="GO:0015627">
    <property type="term" value="C:type II protein secretion system complex"/>
    <property type="evidence" value="ECO:0007669"/>
    <property type="project" value="InterPro"/>
</dbReference>
<evidence type="ECO:0000256" key="4">
    <source>
        <dbReference type="ARBA" id="ARBA00022452"/>
    </source>
</evidence>
<comment type="caution">
    <text evidence="16">The sequence shown here is derived from an EMBL/GenBank/DDBJ whole genome shotgun (WGS) entry which is preliminary data.</text>
</comment>
<evidence type="ECO:0000313" key="17">
    <source>
        <dbReference type="Proteomes" id="UP000285961"/>
    </source>
</evidence>
<sequence length="795" mass="85331">MIRDRMCILVFILLVLALTFGSHALAQEQAAEQETDNQEPTEPAVGEEDSLFPASPQPPSPEQAPLGQTPVEETEQQEPPVREQPPAPAAQPETPARPPTPRRTAPPRPTSPPQAPSERTVAPRPEPRRPLSIESNNDISINFDNAPIIEVIDVMSRVTGKNFIIDPGVKGTVTVIAPKRVPKTEVYGVFESILELNGFSLVPMGAVIKVVPSRTATQKSIPVSVGREATKVHEGDQIITQLIPVKYTDAQAIVTIMTPLISRDANITAYPNTNTIILTETSSNIKRLLDIVKEIDVPGFELAITIIPLVNAQADVLAQEILQALEPSAAAAPGVPTPRTTRRRVSAQPQAALAGTTSTQLKIIPDSRTNSLIVVANEFDTEQVQFLVRELDKITPVEANNIHVYRLENALAEEVAAVLTSLAGTTTPAAGQAGAAAPGLTTGVRTFYKEVSVVADKTTNSLIIIATPQDYAVISRVIEQLDVMRPQVLVETLIAEVSLDFARDLGIQWLAANPHGQDHGFAGVGQSTGNSLLGTVGTAIAEGTPVIGLPSTFSGMSIGYVNIDEDFIRAFVEISASEGNDDFNVLSAPHVLTLDNQKAVINISDNVPFITQRVTDVPSGGTTTTNETFEYRDVGIILEITPHISPDRMVRLEIVQKVNDVAELTTGTAAGALSEKKREANTSVMVKDRYTLVLGGLIRDTDTVNTSKVPFLGDIPVLGWAFKSTSTNHRKTNLLIFVTPSIVTNVAEATELTLEKRGEAGEQLQKRMESSAAMRRCVTLGESGANSSFQEAGPK</sequence>
<feature type="signal peptide" evidence="12">
    <location>
        <begin position="1"/>
        <end position="26"/>
    </location>
</feature>
<evidence type="ECO:0000259" key="15">
    <source>
        <dbReference type="Pfam" id="PF21305"/>
    </source>
</evidence>
<comment type="similarity">
    <text evidence="2">Belongs to the bacterial secretin family. GSP D subfamily.</text>
</comment>
<protein>
    <submittedName>
        <fullName evidence="16">Type II secretion system protein GspD</fullName>
    </submittedName>
</protein>
<feature type="compositionally biased region" description="Pro residues" evidence="11">
    <location>
        <begin position="82"/>
        <end position="115"/>
    </location>
</feature>
<keyword evidence="3 10" id="KW-0813">Transport</keyword>
<feature type="domain" description="NolW-like" evidence="14">
    <location>
        <begin position="403"/>
        <end position="487"/>
    </location>
</feature>
<dbReference type="PANTHER" id="PTHR30332">
    <property type="entry name" value="PROBABLE GENERAL SECRETION PATHWAY PROTEIN D"/>
    <property type="match status" value="1"/>
</dbReference>
<evidence type="ECO:0000256" key="1">
    <source>
        <dbReference type="ARBA" id="ARBA00004442"/>
    </source>
</evidence>
<evidence type="ECO:0000256" key="5">
    <source>
        <dbReference type="ARBA" id="ARBA00022692"/>
    </source>
</evidence>
<evidence type="ECO:0000256" key="10">
    <source>
        <dbReference type="RuleBase" id="RU004004"/>
    </source>
</evidence>
<feature type="region of interest" description="Disordered" evidence="11">
    <location>
        <begin position="29"/>
        <end position="135"/>
    </location>
</feature>
<dbReference type="InterPro" id="IPR013356">
    <property type="entry name" value="T2SS_GspD"/>
</dbReference>
<evidence type="ECO:0000256" key="6">
    <source>
        <dbReference type="ARBA" id="ARBA00022729"/>
    </source>
</evidence>
<feature type="domain" description="Type II/III secretion system secretin-like" evidence="13">
    <location>
        <begin position="578"/>
        <end position="743"/>
    </location>
</feature>